<feature type="region of interest" description="Disordered" evidence="1">
    <location>
        <begin position="1"/>
        <end position="21"/>
    </location>
</feature>
<keyword evidence="3" id="KW-1185">Reference proteome</keyword>
<name>A0AAN6XQ47_9PEZI</name>
<reference evidence="2" key="1">
    <citation type="journal article" date="2023" name="Mol. Phylogenet. Evol.">
        <title>Genome-scale phylogeny and comparative genomics of the fungal order Sordariales.</title>
        <authorList>
            <person name="Hensen N."/>
            <person name="Bonometti L."/>
            <person name="Westerberg I."/>
            <person name="Brannstrom I.O."/>
            <person name="Guillou S."/>
            <person name="Cros-Aarteil S."/>
            <person name="Calhoun S."/>
            <person name="Haridas S."/>
            <person name="Kuo A."/>
            <person name="Mondo S."/>
            <person name="Pangilinan J."/>
            <person name="Riley R."/>
            <person name="LaButti K."/>
            <person name="Andreopoulos B."/>
            <person name="Lipzen A."/>
            <person name="Chen C."/>
            <person name="Yan M."/>
            <person name="Daum C."/>
            <person name="Ng V."/>
            <person name="Clum A."/>
            <person name="Steindorff A."/>
            <person name="Ohm R.A."/>
            <person name="Martin F."/>
            <person name="Silar P."/>
            <person name="Natvig D.O."/>
            <person name="Lalanne C."/>
            <person name="Gautier V."/>
            <person name="Ament-Velasquez S.L."/>
            <person name="Kruys A."/>
            <person name="Hutchinson M.I."/>
            <person name="Powell A.J."/>
            <person name="Barry K."/>
            <person name="Miller A.N."/>
            <person name="Grigoriev I.V."/>
            <person name="Debuchy R."/>
            <person name="Gladieux P."/>
            <person name="Hiltunen Thoren M."/>
            <person name="Johannesson H."/>
        </authorList>
    </citation>
    <scope>NUCLEOTIDE SEQUENCE</scope>
    <source>
        <strain evidence="2">CBS 315.58</strain>
    </source>
</reference>
<protein>
    <submittedName>
        <fullName evidence="2">Uncharacterized protein</fullName>
    </submittedName>
</protein>
<reference evidence="2" key="2">
    <citation type="submission" date="2023-05" db="EMBL/GenBank/DDBJ databases">
        <authorList>
            <consortium name="Lawrence Berkeley National Laboratory"/>
            <person name="Steindorff A."/>
            <person name="Hensen N."/>
            <person name="Bonometti L."/>
            <person name="Westerberg I."/>
            <person name="Brannstrom I.O."/>
            <person name="Guillou S."/>
            <person name="Cros-Aarteil S."/>
            <person name="Calhoun S."/>
            <person name="Haridas S."/>
            <person name="Kuo A."/>
            <person name="Mondo S."/>
            <person name="Pangilinan J."/>
            <person name="Riley R."/>
            <person name="Labutti K."/>
            <person name="Andreopoulos B."/>
            <person name="Lipzen A."/>
            <person name="Chen C."/>
            <person name="Yanf M."/>
            <person name="Daum C."/>
            <person name="Ng V."/>
            <person name="Clum A."/>
            <person name="Ohm R."/>
            <person name="Martin F."/>
            <person name="Silar P."/>
            <person name="Natvig D."/>
            <person name="Lalanne C."/>
            <person name="Gautier V."/>
            <person name="Ament-Velasquez S.L."/>
            <person name="Kruys A."/>
            <person name="Hutchinson M.I."/>
            <person name="Powell A.J."/>
            <person name="Barry K."/>
            <person name="Miller A.N."/>
            <person name="Grigoriev I.V."/>
            <person name="Debuchy R."/>
            <person name="Gladieux P."/>
            <person name="Thoren M.H."/>
            <person name="Johannesson H."/>
        </authorList>
    </citation>
    <scope>NUCLEOTIDE SEQUENCE</scope>
    <source>
        <strain evidence="2">CBS 315.58</strain>
    </source>
</reference>
<organism evidence="2 3">
    <name type="scientific">Triangularia verruculosa</name>
    <dbReference type="NCBI Taxonomy" id="2587418"/>
    <lineage>
        <taxon>Eukaryota</taxon>
        <taxon>Fungi</taxon>
        <taxon>Dikarya</taxon>
        <taxon>Ascomycota</taxon>
        <taxon>Pezizomycotina</taxon>
        <taxon>Sordariomycetes</taxon>
        <taxon>Sordariomycetidae</taxon>
        <taxon>Sordariales</taxon>
        <taxon>Podosporaceae</taxon>
        <taxon>Triangularia</taxon>
    </lineage>
</organism>
<dbReference type="Proteomes" id="UP001303160">
    <property type="component" value="Unassembled WGS sequence"/>
</dbReference>
<comment type="caution">
    <text evidence="2">The sequence shown here is derived from an EMBL/GenBank/DDBJ whole genome shotgun (WGS) entry which is preliminary data.</text>
</comment>
<evidence type="ECO:0000313" key="3">
    <source>
        <dbReference type="Proteomes" id="UP001303160"/>
    </source>
</evidence>
<evidence type="ECO:0000256" key="1">
    <source>
        <dbReference type="SAM" id="MobiDB-lite"/>
    </source>
</evidence>
<sequence>MVRVTKKAAPRDKWSESGVRARSGPLARFPFRALADCEPKERVQRKARAELSDERDGGDRTYILDISMESDKITERSHANLRSLVDRMKLEMSRCTSLDELSGFSCVAIASHQFSARCICRGAYCRLSIRQFSSTKNTKQGRHLTALLPTHPQHLLHARTTAFPPAFLGLCMARRHHCISRAAANALAVFLNPVCPRKAS</sequence>
<evidence type="ECO:0000313" key="2">
    <source>
        <dbReference type="EMBL" id="KAK4204461.1"/>
    </source>
</evidence>
<dbReference type="AlphaFoldDB" id="A0AAN6XQ47"/>
<dbReference type="EMBL" id="MU863882">
    <property type="protein sequence ID" value="KAK4204461.1"/>
    <property type="molecule type" value="Genomic_DNA"/>
</dbReference>
<accession>A0AAN6XQ47</accession>
<proteinExistence type="predicted"/>
<gene>
    <name evidence="2" type="ORF">QBC40DRAFT_98454</name>
</gene>